<gene>
    <name evidence="2" type="ORF">QR680_008460</name>
</gene>
<sequence>MKRVLPQLLTSVRGIRRRPTPPVDWVEDATTYSEAHSVITDPYTSSPYPQKDMETMYESSVQSAKAAKRQKELGRVKRKIHSIDFSHIPIEDQVVVLFPGQGAQHVKMGSKVYDCEASKKLFDNASEVLGYDLYALCQEGPSTKLNQTIYSQPAVFVSSLAAMEKLRTEQPDIDDRLTEVAGFSVGEYAALVVGGCLSFEDAMKIVKVRAEAMHECCQLIASGMMTVRVNASSRLKEAMFDARQVAEEKNELSICEDANFLFCQHRVVGGSETCLSFLETNAKKYNFDVLKRLAVGGAFHTRLMNDALGSVKQVLKEVKLEPPRLNVYSNYTGKVYPRKLGEIRECLTKQINNPVKWEQIQQVLYRKHEDYKFPNFIEPPREGQIDRETMEVERTLNPTCTGTSVLAVAYKDGVAIMTDRVVSYGKTARYKNITRQYKVNRHCIVAFGGDHADFQWLQNVIERQEAELRSYDADAQLTPKALHGYLTSLMYYRRSKMNPLWNTLVIAGMQPEPLNHGVYKPFIGVITQRGVAYKTQSVATGMGAMLLNQAIETDVRAKSGELDEEGAVAILRKCMELTVYHDCVADDTFDITTVNHIGGAKFREPEQIVGNWEIAEYNCQYE</sequence>
<dbReference type="InterPro" id="IPR029055">
    <property type="entry name" value="Ntn_hydrolases_N"/>
</dbReference>
<dbReference type="Pfam" id="PF00698">
    <property type="entry name" value="Acyl_transf_1"/>
    <property type="match status" value="1"/>
</dbReference>
<dbReference type="SMART" id="SM00827">
    <property type="entry name" value="PKS_AT"/>
    <property type="match status" value="1"/>
</dbReference>
<feature type="domain" description="Malonyl-CoA:ACP transacylase (MAT)" evidence="1">
    <location>
        <begin position="97"/>
        <end position="368"/>
    </location>
</feature>
<dbReference type="PANTHER" id="PTHR47170">
    <property type="entry name" value="MALONYL-COA ACP TRANSACYLASE, ACP-BINDING"/>
    <property type="match status" value="1"/>
</dbReference>
<dbReference type="GO" id="GO:0005839">
    <property type="term" value="C:proteasome core complex"/>
    <property type="evidence" value="ECO:0007669"/>
    <property type="project" value="InterPro"/>
</dbReference>
<dbReference type="GO" id="GO:0051603">
    <property type="term" value="P:proteolysis involved in protein catabolic process"/>
    <property type="evidence" value="ECO:0007669"/>
    <property type="project" value="InterPro"/>
</dbReference>
<dbReference type="InterPro" id="IPR001227">
    <property type="entry name" value="Ac_transferase_dom_sf"/>
</dbReference>
<dbReference type="Gene3D" id="3.60.20.10">
    <property type="entry name" value="Glutamine Phosphoribosylpyrophosphate, subunit 1, domain 1"/>
    <property type="match status" value="1"/>
</dbReference>
<dbReference type="Proteomes" id="UP001175271">
    <property type="component" value="Unassembled WGS sequence"/>
</dbReference>
<dbReference type="GO" id="GO:0016740">
    <property type="term" value="F:transferase activity"/>
    <property type="evidence" value="ECO:0007669"/>
    <property type="project" value="InterPro"/>
</dbReference>
<dbReference type="InterPro" id="IPR052760">
    <property type="entry name" value="Mitochondrial_malonyltrans"/>
</dbReference>
<evidence type="ECO:0000313" key="2">
    <source>
        <dbReference type="EMBL" id="KAK0424021.1"/>
    </source>
</evidence>
<evidence type="ECO:0000313" key="3">
    <source>
        <dbReference type="Proteomes" id="UP001175271"/>
    </source>
</evidence>
<keyword evidence="3" id="KW-1185">Reference proteome</keyword>
<accession>A0AA39M721</accession>
<proteinExistence type="predicted"/>
<dbReference type="PANTHER" id="PTHR47170:SF2">
    <property type="entry name" value="MALONYL-COA:ACP TRANSACYLASE (MAT) DOMAIN-CONTAINING PROTEIN"/>
    <property type="match status" value="1"/>
</dbReference>
<dbReference type="Gene3D" id="3.30.70.250">
    <property type="entry name" value="Malonyl-CoA ACP transacylase, ACP-binding"/>
    <property type="match status" value="1"/>
</dbReference>
<dbReference type="InterPro" id="IPR014043">
    <property type="entry name" value="Acyl_transferase_dom"/>
</dbReference>
<name>A0AA39M721_9BILA</name>
<organism evidence="2 3">
    <name type="scientific">Steinernema hermaphroditum</name>
    <dbReference type="NCBI Taxonomy" id="289476"/>
    <lineage>
        <taxon>Eukaryota</taxon>
        <taxon>Metazoa</taxon>
        <taxon>Ecdysozoa</taxon>
        <taxon>Nematoda</taxon>
        <taxon>Chromadorea</taxon>
        <taxon>Rhabditida</taxon>
        <taxon>Tylenchina</taxon>
        <taxon>Panagrolaimomorpha</taxon>
        <taxon>Strongyloidoidea</taxon>
        <taxon>Steinernematidae</taxon>
        <taxon>Steinernema</taxon>
    </lineage>
</organism>
<dbReference type="EMBL" id="JAUCMV010000001">
    <property type="protein sequence ID" value="KAK0424021.1"/>
    <property type="molecule type" value="Genomic_DNA"/>
</dbReference>
<reference evidence="2" key="1">
    <citation type="submission" date="2023-06" db="EMBL/GenBank/DDBJ databases">
        <title>Genomic analysis of the entomopathogenic nematode Steinernema hermaphroditum.</title>
        <authorList>
            <person name="Schwarz E.M."/>
            <person name="Heppert J.K."/>
            <person name="Baniya A."/>
            <person name="Schwartz H.T."/>
            <person name="Tan C.-H."/>
            <person name="Antoshechkin I."/>
            <person name="Sternberg P.W."/>
            <person name="Goodrich-Blair H."/>
            <person name="Dillman A.R."/>
        </authorList>
    </citation>
    <scope>NUCLEOTIDE SEQUENCE</scope>
    <source>
        <strain evidence="2">PS9179</strain>
        <tissue evidence="2">Whole animal</tissue>
    </source>
</reference>
<dbReference type="InterPro" id="IPR001353">
    <property type="entry name" value="Proteasome_sua/b"/>
</dbReference>
<evidence type="ECO:0000259" key="1">
    <source>
        <dbReference type="SMART" id="SM00827"/>
    </source>
</evidence>
<comment type="caution">
    <text evidence="2">The sequence shown here is derived from an EMBL/GenBank/DDBJ whole genome shotgun (WGS) entry which is preliminary data.</text>
</comment>
<dbReference type="InterPro" id="IPR016035">
    <property type="entry name" value="Acyl_Trfase/lysoPLipase"/>
</dbReference>
<dbReference type="SUPFAM" id="SSF52151">
    <property type="entry name" value="FabD/lysophospholipase-like"/>
    <property type="match status" value="1"/>
</dbReference>
<protein>
    <recommendedName>
        <fullName evidence="1">Malonyl-CoA:ACP transacylase (MAT) domain-containing protein</fullName>
    </recommendedName>
</protein>
<dbReference type="SUPFAM" id="SSF56235">
    <property type="entry name" value="N-terminal nucleophile aminohydrolases (Ntn hydrolases)"/>
    <property type="match status" value="1"/>
</dbReference>
<dbReference type="Pfam" id="PF00227">
    <property type="entry name" value="Proteasome"/>
    <property type="match status" value="1"/>
</dbReference>
<dbReference type="AlphaFoldDB" id="A0AA39M721"/>
<dbReference type="Gene3D" id="3.40.366.10">
    <property type="entry name" value="Malonyl-Coenzyme A Acyl Carrier Protein, domain 2"/>
    <property type="match status" value="1"/>
</dbReference>